<protein>
    <submittedName>
        <fullName evidence="2">ATPase subunit 8</fullName>
    </submittedName>
</protein>
<keyword evidence="1" id="KW-0472">Membrane</keyword>
<evidence type="ECO:0000313" key="2">
    <source>
        <dbReference type="EMBL" id="UPL65406.1"/>
    </source>
</evidence>
<proteinExistence type="predicted"/>
<dbReference type="AlphaFoldDB" id="A0A8T9ZX83"/>
<keyword evidence="1" id="KW-1133">Transmembrane helix</keyword>
<reference evidence="2" key="1">
    <citation type="journal article" date="2022" name="Cladistics">
        <title>Diversification of the phytophagous lineages of true bugs (Insecta: Hemiptera: Heteroptera) shortly after that of the flowering plants.</title>
        <authorList>
            <person name="Ye F."/>
            <person name="Kment P."/>
            <person name="Redei D."/>
            <person name="Luo J.Y."/>
            <person name="Wang Y.H."/>
            <person name="Kuechler S.M."/>
            <person name="Zhang W.W."/>
            <person name="Chen P.P."/>
            <person name="Wu H.Y."/>
            <person name="Wu Y.Z."/>
            <person name="Sun X.Y."/>
            <person name="Ding L."/>
            <person name="Wang Y.R."/>
            <person name="Xie Q."/>
        </authorList>
    </citation>
    <scope>NUCLEOTIDE SEQUENCE</scope>
</reference>
<feature type="transmembrane region" description="Helical" evidence="1">
    <location>
        <begin position="12"/>
        <end position="30"/>
    </location>
</feature>
<sequence length="52" mass="6425">MPQMAPLWWETLYIMFIMMLMLTNIIIYYWTNKMPSPTTMDKKMSSVSNWKW</sequence>
<evidence type="ECO:0000256" key="1">
    <source>
        <dbReference type="SAM" id="Phobius"/>
    </source>
</evidence>
<keyword evidence="2" id="KW-0496">Mitochondrion</keyword>
<dbReference type="EMBL" id="MW619654">
    <property type="protein sequence ID" value="UPL65406.1"/>
    <property type="molecule type" value="Genomic_DNA"/>
</dbReference>
<keyword evidence="1" id="KW-0812">Transmembrane</keyword>
<name>A0A8T9ZX83_9HEMI</name>
<accession>A0A8T9ZX83</accession>
<geneLocation type="mitochondrion" evidence="2"/>
<organism evidence="2">
    <name type="scientific">Dinomachus sikhimensis</name>
    <dbReference type="NCBI Taxonomy" id="2813434"/>
    <lineage>
        <taxon>Eukaryota</taxon>
        <taxon>Metazoa</taxon>
        <taxon>Ecdysozoa</taxon>
        <taxon>Arthropoda</taxon>
        <taxon>Hexapoda</taxon>
        <taxon>Insecta</taxon>
        <taxon>Pterygota</taxon>
        <taxon>Neoptera</taxon>
        <taxon>Paraneoptera</taxon>
        <taxon>Hemiptera</taxon>
        <taxon>Heteroptera</taxon>
        <taxon>Panheteroptera</taxon>
        <taxon>Pentatomomorpha</taxon>
        <taxon>Lygaeoidea</taxon>
        <taxon>Heterogastridae</taxon>
        <taxon>Dinomachus</taxon>
    </lineage>
</organism>